<proteinExistence type="predicted"/>
<dbReference type="RefSeq" id="XP_037163192.1">
    <property type="nucleotide sequence ID" value="XM_037309895.1"/>
</dbReference>
<feature type="compositionally biased region" description="Basic and acidic residues" evidence="1">
    <location>
        <begin position="309"/>
        <end position="389"/>
    </location>
</feature>
<dbReference type="AlphaFoldDB" id="A0A8H6L340"/>
<feature type="region of interest" description="Disordered" evidence="1">
    <location>
        <begin position="231"/>
        <end position="404"/>
    </location>
</feature>
<organism evidence="2 3">
    <name type="scientific">Letharia columbiana</name>
    <dbReference type="NCBI Taxonomy" id="112416"/>
    <lineage>
        <taxon>Eukaryota</taxon>
        <taxon>Fungi</taxon>
        <taxon>Dikarya</taxon>
        <taxon>Ascomycota</taxon>
        <taxon>Pezizomycotina</taxon>
        <taxon>Lecanoromycetes</taxon>
        <taxon>OSLEUM clade</taxon>
        <taxon>Lecanoromycetidae</taxon>
        <taxon>Lecanorales</taxon>
        <taxon>Lecanorineae</taxon>
        <taxon>Parmeliaceae</taxon>
        <taxon>Letharia</taxon>
    </lineage>
</organism>
<dbReference type="GO" id="GO:0003676">
    <property type="term" value="F:nucleic acid binding"/>
    <property type="evidence" value="ECO:0007669"/>
    <property type="project" value="InterPro"/>
</dbReference>
<feature type="compositionally biased region" description="Polar residues" evidence="1">
    <location>
        <begin position="50"/>
        <end position="60"/>
    </location>
</feature>
<dbReference type="OrthoDB" id="5374349at2759"/>
<feature type="compositionally biased region" description="Basic and acidic residues" evidence="1">
    <location>
        <begin position="34"/>
        <end position="47"/>
    </location>
</feature>
<dbReference type="EMBL" id="JACCJC010000034">
    <property type="protein sequence ID" value="KAF6233783.1"/>
    <property type="molecule type" value="Genomic_DNA"/>
</dbReference>
<dbReference type="Proteomes" id="UP000578531">
    <property type="component" value="Unassembled WGS sequence"/>
</dbReference>
<dbReference type="SUPFAM" id="SSF54928">
    <property type="entry name" value="RNA-binding domain, RBD"/>
    <property type="match status" value="1"/>
</dbReference>
<evidence type="ECO:0008006" key="4">
    <source>
        <dbReference type="Google" id="ProtNLM"/>
    </source>
</evidence>
<dbReference type="GeneID" id="59289651"/>
<reference evidence="2 3" key="1">
    <citation type="journal article" date="2020" name="Genomics">
        <title>Complete, high-quality genomes from long-read metagenomic sequencing of two wolf lichen thalli reveals enigmatic genome architecture.</title>
        <authorList>
            <person name="McKenzie S.K."/>
            <person name="Walston R.F."/>
            <person name="Allen J.L."/>
        </authorList>
    </citation>
    <scope>NUCLEOTIDE SEQUENCE [LARGE SCALE GENOMIC DNA]</scope>
    <source>
        <strain evidence="2">WasteWater2</strain>
    </source>
</reference>
<feature type="compositionally biased region" description="Basic and acidic residues" evidence="1">
    <location>
        <begin position="241"/>
        <end position="254"/>
    </location>
</feature>
<feature type="compositionally biased region" description="Basic and acidic residues" evidence="1">
    <location>
        <begin position="262"/>
        <end position="276"/>
    </location>
</feature>
<protein>
    <recommendedName>
        <fullName evidence="4">RRM domain-containing protein</fullName>
    </recommendedName>
</protein>
<gene>
    <name evidence="2" type="ORF">HO173_007995</name>
</gene>
<evidence type="ECO:0000313" key="3">
    <source>
        <dbReference type="Proteomes" id="UP000578531"/>
    </source>
</evidence>
<comment type="caution">
    <text evidence="2">The sequence shown here is derived from an EMBL/GenBank/DDBJ whole genome shotgun (WGS) entry which is preliminary data.</text>
</comment>
<keyword evidence="3" id="KW-1185">Reference proteome</keyword>
<feature type="region of interest" description="Disordered" evidence="1">
    <location>
        <begin position="1"/>
        <end position="114"/>
    </location>
</feature>
<evidence type="ECO:0000256" key="1">
    <source>
        <dbReference type="SAM" id="MobiDB-lite"/>
    </source>
</evidence>
<name>A0A8H6L340_9LECA</name>
<dbReference type="InterPro" id="IPR035979">
    <property type="entry name" value="RBD_domain_sf"/>
</dbReference>
<feature type="compositionally biased region" description="Polar residues" evidence="1">
    <location>
        <begin position="78"/>
        <end position="87"/>
    </location>
</feature>
<evidence type="ECO:0000313" key="2">
    <source>
        <dbReference type="EMBL" id="KAF6233783.1"/>
    </source>
</evidence>
<sequence length="404" mass="44883">MAAKQGVVSFDQIIQAGRQRKEKEKLASDILGQGRREKQRLAEEIFGRGRSNNAPNNGSRKSGAGPSLASRVGIAKASQRSSSTPKASPNIEGTWGHDRAPRITRPPRGNPMSRQVKDDLLFNTAVTQTPRNGVASSGLGEEISIRGTAGPYVVIGSNFAPGTTAADIESAMIPSGGEMQSCRIISSTPTVMAEMVFAEKHNAESVISTFNNKKADGRILYVYMKVGGPTPSPALAPLRKTPIEPRGPRIDLTRDPAPSYDIQREQSDRNRRRADPEFQDGSYGFDAREDIMDVDMDAPRSDAPVSDVPHSDASRSDAPRLDAPRSDRRNDRRDDRIDGRRDDRRDDRREDSRDDRRDARYDVPSDYSRGKSYIDRDRNGGRPRNDQRLYSDNMYPRPRGRGFR</sequence>
<accession>A0A8H6L340</accession>